<gene>
    <name evidence="2" type="ORF">RCOM_0944140</name>
</gene>
<proteinExistence type="predicted"/>
<feature type="region of interest" description="Disordered" evidence="1">
    <location>
        <begin position="36"/>
        <end position="65"/>
    </location>
</feature>
<dbReference type="AlphaFoldDB" id="B9RL35"/>
<evidence type="ECO:0000256" key="1">
    <source>
        <dbReference type="SAM" id="MobiDB-lite"/>
    </source>
</evidence>
<reference evidence="3" key="1">
    <citation type="journal article" date="2010" name="Nat. Biotechnol.">
        <title>Draft genome sequence of the oilseed species Ricinus communis.</title>
        <authorList>
            <person name="Chan A.P."/>
            <person name="Crabtree J."/>
            <person name="Zhao Q."/>
            <person name="Lorenzi H."/>
            <person name="Orvis J."/>
            <person name="Puiu D."/>
            <person name="Melake-Berhan A."/>
            <person name="Jones K.M."/>
            <person name="Redman J."/>
            <person name="Chen G."/>
            <person name="Cahoon E.B."/>
            <person name="Gedil M."/>
            <person name="Stanke M."/>
            <person name="Haas B.J."/>
            <person name="Wortman J.R."/>
            <person name="Fraser-Liggett C.M."/>
            <person name="Ravel J."/>
            <person name="Rabinowicz P.D."/>
        </authorList>
    </citation>
    <scope>NUCLEOTIDE SEQUENCE [LARGE SCALE GENOMIC DNA]</scope>
    <source>
        <strain evidence="3">cv. Hale</strain>
    </source>
</reference>
<evidence type="ECO:0000313" key="3">
    <source>
        <dbReference type="Proteomes" id="UP000008311"/>
    </source>
</evidence>
<accession>B9RL35</accession>
<dbReference type="InParanoid" id="B9RL35"/>
<name>B9RL35_RICCO</name>
<organism evidence="2 3">
    <name type="scientific">Ricinus communis</name>
    <name type="common">Castor bean</name>
    <dbReference type="NCBI Taxonomy" id="3988"/>
    <lineage>
        <taxon>Eukaryota</taxon>
        <taxon>Viridiplantae</taxon>
        <taxon>Streptophyta</taxon>
        <taxon>Embryophyta</taxon>
        <taxon>Tracheophyta</taxon>
        <taxon>Spermatophyta</taxon>
        <taxon>Magnoliopsida</taxon>
        <taxon>eudicotyledons</taxon>
        <taxon>Gunneridae</taxon>
        <taxon>Pentapetalae</taxon>
        <taxon>rosids</taxon>
        <taxon>fabids</taxon>
        <taxon>Malpighiales</taxon>
        <taxon>Euphorbiaceae</taxon>
        <taxon>Acalyphoideae</taxon>
        <taxon>Acalypheae</taxon>
        <taxon>Ricinus</taxon>
    </lineage>
</organism>
<evidence type="ECO:0000313" key="2">
    <source>
        <dbReference type="EMBL" id="EEF47950.1"/>
    </source>
</evidence>
<sequence length="65" mass="7573">MSREASREKKINWGRVGPLDILREFGKTIQELVSKSVTNKKEKKIEKEKDEEKSEHKSSEDASLR</sequence>
<dbReference type="EMBL" id="EQ973786">
    <property type="protein sequence ID" value="EEF47950.1"/>
    <property type="molecule type" value="Genomic_DNA"/>
</dbReference>
<keyword evidence="3" id="KW-1185">Reference proteome</keyword>
<dbReference type="Proteomes" id="UP000008311">
    <property type="component" value="Unassembled WGS sequence"/>
</dbReference>
<feature type="compositionally biased region" description="Basic and acidic residues" evidence="1">
    <location>
        <begin position="39"/>
        <end position="65"/>
    </location>
</feature>
<protein>
    <submittedName>
        <fullName evidence="2">Uncharacterized protein</fullName>
    </submittedName>
</protein>